<name>A0A323UZ34_9RHOO</name>
<dbReference type="Gene3D" id="3.40.50.1450">
    <property type="entry name" value="HybD-like"/>
    <property type="match status" value="1"/>
</dbReference>
<keyword evidence="2" id="KW-1185">Reference proteome</keyword>
<dbReference type="SUPFAM" id="SSF53163">
    <property type="entry name" value="HybD-like"/>
    <property type="match status" value="1"/>
</dbReference>
<accession>A0A323UZ34</accession>
<evidence type="ECO:0000313" key="1">
    <source>
        <dbReference type="EMBL" id="PZA17829.1"/>
    </source>
</evidence>
<organism evidence="1 2">
    <name type="scientific">Parazoarcus communis SWub3 = DSM 12120</name>
    <dbReference type="NCBI Taxonomy" id="1121029"/>
    <lineage>
        <taxon>Bacteria</taxon>
        <taxon>Pseudomonadati</taxon>
        <taxon>Pseudomonadota</taxon>
        <taxon>Betaproteobacteria</taxon>
        <taxon>Rhodocyclales</taxon>
        <taxon>Zoogloeaceae</taxon>
        <taxon>Parazoarcus</taxon>
    </lineage>
</organism>
<sequence>MMAIGSPSRSDDALGPLLAGRLAPDLPEWVELLVDFQLQVEHALVLERAGLALFIDAQVGLTDTFLPVVSD</sequence>
<dbReference type="Proteomes" id="UP000248259">
    <property type="component" value="Unassembled WGS sequence"/>
</dbReference>
<evidence type="ECO:0000313" key="2">
    <source>
        <dbReference type="Proteomes" id="UP000248259"/>
    </source>
</evidence>
<dbReference type="InterPro" id="IPR023430">
    <property type="entry name" value="Pept_HybD-like_dom_sf"/>
</dbReference>
<reference evidence="1 2" key="1">
    <citation type="submission" date="2018-06" db="EMBL/GenBank/DDBJ databases">
        <title>Azoarcus communis strain SWub3 genome.</title>
        <authorList>
            <person name="Zorraquino Salvo V."/>
            <person name="Toubiana D."/>
            <person name="Blumwald E."/>
        </authorList>
    </citation>
    <scope>NUCLEOTIDE SEQUENCE [LARGE SCALE GENOMIC DNA]</scope>
    <source>
        <strain evidence="1 2">SWub3</strain>
    </source>
</reference>
<dbReference type="EMBL" id="QKOE01000002">
    <property type="protein sequence ID" value="PZA17829.1"/>
    <property type="molecule type" value="Genomic_DNA"/>
</dbReference>
<dbReference type="AlphaFoldDB" id="A0A323UZ34"/>
<protein>
    <submittedName>
        <fullName evidence="1">Uncharacterized protein</fullName>
    </submittedName>
</protein>
<gene>
    <name evidence="1" type="ORF">DNK49_04725</name>
</gene>
<proteinExistence type="predicted"/>
<comment type="caution">
    <text evidence="1">The sequence shown here is derived from an EMBL/GenBank/DDBJ whole genome shotgun (WGS) entry which is preliminary data.</text>
</comment>